<dbReference type="PROSITE" id="PS00332">
    <property type="entry name" value="SOD_CU_ZN_2"/>
    <property type="match status" value="1"/>
</dbReference>
<dbReference type="InterPro" id="IPR018152">
    <property type="entry name" value="SOD_Cu/Zn_BS"/>
</dbReference>
<dbReference type="EC" id="1.15.1.1" evidence="3"/>
<evidence type="ECO:0000259" key="5">
    <source>
        <dbReference type="Pfam" id="PF00080"/>
    </source>
</evidence>
<evidence type="ECO:0000256" key="3">
    <source>
        <dbReference type="RuleBase" id="RU000393"/>
    </source>
</evidence>
<gene>
    <name evidence="6" type="ORF">H4W81_005671</name>
</gene>
<organism evidence="6 7">
    <name type="scientific">Nonomuraea africana</name>
    <dbReference type="NCBI Taxonomy" id="46171"/>
    <lineage>
        <taxon>Bacteria</taxon>
        <taxon>Bacillati</taxon>
        <taxon>Actinomycetota</taxon>
        <taxon>Actinomycetes</taxon>
        <taxon>Streptosporangiales</taxon>
        <taxon>Streptosporangiaceae</taxon>
        <taxon>Nonomuraea</taxon>
    </lineage>
</organism>
<comment type="cofactor">
    <cofactor evidence="3">
        <name>Zn(2+)</name>
        <dbReference type="ChEBI" id="CHEBI:29105"/>
    </cofactor>
    <text evidence="3">Binds 1 zinc ion per subunit.</text>
</comment>
<name>A0ABR9KLK1_9ACTN</name>
<comment type="similarity">
    <text evidence="1 3">Belongs to the Cu-Zn superoxide dismutase family.</text>
</comment>
<sequence length="194" mass="19818">MLRKTHLAVTVVMAAGVAAVGVNAVAGTTGGSVRLESVIRDVAGRDVGKLTVAPDAHNTSRVTVQVTGLPKGFHGFHIHAMGTCDPKAVDPATGKTTPFHTAGGHFDITGGSHAAHAGDLPSLLVNADGRGAASFTTDRFKVGHLTDQDGSAVIVHALPDNFANIPSRYARNGPDEMTLRTGDAGGRIACGVIK</sequence>
<comment type="catalytic activity">
    <reaction evidence="3">
        <text>2 superoxide + 2 H(+) = H2O2 + O2</text>
        <dbReference type="Rhea" id="RHEA:20696"/>
        <dbReference type="ChEBI" id="CHEBI:15378"/>
        <dbReference type="ChEBI" id="CHEBI:15379"/>
        <dbReference type="ChEBI" id="CHEBI:16240"/>
        <dbReference type="ChEBI" id="CHEBI:18421"/>
        <dbReference type="EC" id="1.15.1.1"/>
    </reaction>
</comment>
<evidence type="ECO:0000256" key="1">
    <source>
        <dbReference type="ARBA" id="ARBA00010457"/>
    </source>
</evidence>
<keyword evidence="4" id="KW-0732">Signal</keyword>
<comment type="caution">
    <text evidence="6">The sequence shown here is derived from an EMBL/GenBank/DDBJ whole genome shotgun (WGS) entry which is preliminary data.</text>
</comment>
<comment type="function">
    <text evidence="2">Destroys radicals which are normally produced within the cells and which are toxic to biological systems. May play a role in favoring mycobacterial survival in phagocytes.</text>
</comment>
<dbReference type="PANTHER" id="PTHR10003">
    <property type="entry name" value="SUPEROXIDE DISMUTASE CU-ZN -RELATED"/>
    <property type="match status" value="1"/>
</dbReference>
<evidence type="ECO:0000256" key="2">
    <source>
        <dbReference type="ARBA" id="ARBA00024900"/>
    </source>
</evidence>
<dbReference type="Proteomes" id="UP000661607">
    <property type="component" value="Unassembled WGS sequence"/>
</dbReference>
<evidence type="ECO:0000256" key="4">
    <source>
        <dbReference type="SAM" id="SignalP"/>
    </source>
</evidence>
<dbReference type="Gene3D" id="2.60.40.200">
    <property type="entry name" value="Superoxide dismutase, copper/zinc binding domain"/>
    <property type="match status" value="1"/>
</dbReference>
<evidence type="ECO:0000313" key="6">
    <source>
        <dbReference type="EMBL" id="MBE1562892.1"/>
    </source>
</evidence>
<dbReference type="SUPFAM" id="SSF49329">
    <property type="entry name" value="Cu,Zn superoxide dismutase-like"/>
    <property type="match status" value="1"/>
</dbReference>
<feature type="signal peptide" evidence="4">
    <location>
        <begin position="1"/>
        <end position="24"/>
    </location>
</feature>
<feature type="chain" id="PRO_5046856126" description="Superoxide dismutase [Cu-Zn]" evidence="4">
    <location>
        <begin position="25"/>
        <end position="194"/>
    </location>
</feature>
<evidence type="ECO:0000313" key="7">
    <source>
        <dbReference type="Proteomes" id="UP000661607"/>
    </source>
</evidence>
<keyword evidence="3" id="KW-0186">Copper</keyword>
<keyword evidence="3" id="KW-0479">Metal-binding</keyword>
<dbReference type="GO" id="GO:0004784">
    <property type="term" value="F:superoxide dismutase activity"/>
    <property type="evidence" value="ECO:0007669"/>
    <property type="project" value="UniProtKB-EC"/>
</dbReference>
<comment type="cofactor">
    <cofactor evidence="3">
        <name>Cu cation</name>
        <dbReference type="ChEBI" id="CHEBI:23378"/>
    </cofactor>
    <text evidence="3">Binds 1 copper ion per subunit.</text>
</comment>
<dbReference type="EMBL" id="JADBEF010000001">
    <property type="protein sequence ID" value="MBE1562892.1"/>
    <property type="molecule type" value="Genomic_DNA"/>
</dbReference>
<reference evidence="6 7" key="1">
    <citation type="submission" date="2020-10" db="EMBL/GenBank/DDBJ databases">
        <title>Sequencing the genomes of 1000 actinobacteria strains.</title>
        <authorList>
            <person name="Klenk H.-P."/>
        </authorList>
    </citation>
    <scope>NUCLEOTIDE SEQUENCE [LARGE SCALE GENOMIC DNA]</scope>
    <source>
        <strain evidence="6 7">DSM 43748</strain>
    </source>
</reference>
<dbReference type="InterPro" id="IPR036423">
    <property type="entry name" value="SOD-like_Cu/Zn_dom_sf"/>
</dbReference>
<accession>A0ABR9KLK1</accession>
<keyword evidence="3 6" id="KW-0560">Oxidoreductase</keyword>
<keyword evidence="3" id="KW-0862">Zinc</keyword>
<dbReference type="InterPro" id="IPR001424">
    <property type="entry name" value="SOD_Cu_Zn_dom"/>
</dbReference>
<dbReference type="RefSeq" id="WP_192777559.1">
    <property type="nucleotide sequence ID" value="NZ_BAAASY010000004.1"/>
</dbReference>
<keyword evidence="7" id="KW-1185">Reference proteome</keyword>
<protein>
    <recommendedName>
        <fullName evidence="3">Superoxide dismutase [Cu-Zn]</fullName>
        <ecNumber evidence="3">1.15.1.1</ecNumber>
    </recommendedName>
</protein>
<feature type="domain" description="Superoxide dismutase copper/zinc binding" evidence="5">
    <location>
        <begin position="48"/>
        <end position="193"/>
    </location>
</feature>
<dbReference type="Pfam" id="PF00080">
    <property type="entry name" value="Sod_Cu"/>
    <property type="match status" value="1"/>
</dbReference>
<dbReference type="InterPro" id="IPR024134">
    <property type="entry name" value="SOD_Cu/Zn_/chaperone"/>
</dbReference>
<proteinExistence type="inferred from homology"/>